<dbReference type="FunFam" id="3.40.50.300:FF:001329">
    <property type="entry name" value="Small GTP-binding protein, putative"/>
    <property type="match status" value="1"/>
</dbReference>
<dbReference type="GO" id="GO:0003924">
    <property type="term" value="F:GTPase activity"/>
    <property type="evidence" value="ECO:0007669"/>
    <property type="project" value="InterPro"/>
</dbReference>
<dbReference type="NCBIfam" id="TIGR00231">
    <property type="entry name" value="small_GTP"/>
    <property type="match status" value="1"/>
</dbReference>
<accession>A0A0L0D7B3</accession>
<organism evidence="4 5">
    <name type="scientific">Thecamonas trahens ATCC 50062</name>
    <dbReference type="NCBI Taxonomy" id="461836"/>
    <lineage>
        <taxon>Eukaryota</taxon>
        <taxon>Apusozoa</taxon>
        <taxon>Apusomonadida</taxon>
        <taxon>Apusomonadidae</taxon>
        <taxon>Thecamonas</taxon>
    </lineage>
</organism>
<protein>
    <submittedName>
        <fullName evidence="4">Ras oncogene protein</fullName>
    </submittedName>
</protein>
<dbReference type="Proteomes" id="UP000054408">
    <property type="component" value="Unassembled WGS sequence"/>
</dbReference>
<dbReference type="SMR" id="A0A0L0D7B3"/>
<keyword evidence="5" id="KW-1185">Reference proteome</keyword>
<dbReference type="Pfam" id="PF00071">
    <property type="entry name" value="Ras"/>
    <property type="match status" value="1"/>
</dbReference>
<dbReference type="SUPFAM" id="SSF52540">
    <property type="entry name" value="P-loop containing nucleoside triphosphate hydrolases"/>
    <property type="match status" value="1"/>
</dbReference>
<dbReference type="InterPro" id="IPR027417">
    <property type="entry name" value="P-loop_NTPase"/>
</dbReference>
<feature type="region of interest" description="Disordered" evidence="3">
    <location>
        <begin position="203"/>
        <end position="226"/>
    </location>
</feature>
<dbReference type="PRINTS" id="PR00449">
    <property type="entry name" value="RASTRNSFRMNG"/>
</dbReference>
<dbReference type="InterPro" id="IPR001806">
    <property type="entry name" value="Small_GTPase"/>
</dbReference>
<evidence type="ECO:0000313" key="4">
    <source>
        <dbReference type="EMBL" id="KNC47193.1"/>
    </source>
</evidence>
<dbReference type="SMART" id="SM00176">
    <property type="entry name" value="RAN"/>
    <property type="match status" value="1"/>
</dbReference>
<dbReference type="eggNOG" id="KOG4252">
    <property type="taxonomic scope" value="Eukaryota"/>
</dbReference>
<evidence type="ECO:0000313" key="5">
    <source>
        <dbReference type="Proteomes" id="UP000054408"/>
    </source>
</evidence>
<evidence type="ECO:0000256" key="2">
    <source>
        <dbReference type="ARBA" id="ARBA00023134"/>
    </source>
</evidence>
<dbReference type="PROSITE" id="PS51421">
    <property type="entry name" value="RAS"/>
    <property type="match status" value="1"/>
</dbReference>
<dbReference type="STRING" id="461836.A0A0L0D7B3"/>
<keyword evidence="1" id="KW-0547">Nucleotide-binding</keyword>
<dbReference type="SMART" id="SM00173">
    <property type="entry name" value="RAS"/>
    <property type="match status" value="1"/>
</dbReference>
<feature type="compositionally biased region" description="Low complexity" evidence="3">
    <location>
        <begin position="216"/>
        <end position="226"/>
    </location>
</feature>
<dbReference type="RefSeq" id="XP_013759964.1">
    <property type="nucleotide sequence ID" value="XM_013904510.1"/>
</dbReference>
<proteinExistence type="predicted"/>
<keyword evidence="2" id="KW-0342">GTP-binding</keyword>
<dbReference type="GeneID" id="25563208"/>
<dbReference type="EMBL" id="GL349445">
    <property type="protein sequence ID" value="KNC47193.1"/>
    <property type="molecule type" value="Genomic_DNA"/>
</dbReference>
<dbReference type="PANTHER" id="PTHR47977">
    <property type="entry name" value="RAS-RELATED PROTEIN RAB"/>
    <property type="match status" value="1"/>
</dbReference>
<dbReference type="AlphaFoldDB" id="A0A0L0D7B3"/>
<dbReference type="InterPro" id="IPR050227">
    <property type="entry name" value="Rab"/>
</dbReference>
<sequence>MDDMVEEEFDTEVKVIVVGNGGVGKTSMIRRVARGLFTDNYRKTIGVDFLEKSMYIESLGEEVRLMLWDTAGQEEFDAVTRTYYRGAGACVYAFSTTDRDSFEAIRSWRAKVEAEAPGIAAVLVQNKVDLLDSSVVTPDEAEALAQELRLKFYRISVKDDVNVRPMFEYLVEAAVAKARTAVVPGQTNMDFLSPAQVQAEKQSFAVQPTRGKKRTTSSSKSFCTLL</sequence>
<dbReference type="GO" id="GO:0005525">
    <property type="term" value="F:GTP binding"/>
    <property type="evidence" value="ECO:0007669"/>
    <property type="project" value="UniProtKB-KW"/>
</dbReference>
<dbReference type="OrthoDB" id="6585768at2759"/>
<dbReference type="Gene3D" id="3.40.50.300">
    <property type="entry name" value="P-loop containing nucleotide triphosphate hydrolases"/>
    <property type="match status" value="1"/>
</dbReference>
<dbReference type="OMA" id="KGIFTHA"/>
<dbReference type="InterPro" id="IPR005225">
    <property type="entry name" value="Small_GTP-bd"/>
</dbReference>
<evidence type="ECO:0000256" key="3">
    <source>
        <dbReference type="SAM" id="MobiDB-lite"/>
    </source>
</evidence>
<gene>
    <name evidence="4" type="ORF">AMSG_03622</name>
</gene>
<dbReference type="PROSITE" id="PS51419">
    <property type="entry name" value="RAB"/>
    <property type="match status" value="1"/>
</dbReference>
<dbReference type="SMART" id="SM00175">
    <property type="entry name" value="RAB"/>
    <property type="match status" value="1"/>
</dbReference>
<evidence type="ECO:0000256" key="1">
    <source>
        <dbReference type="ARBA" id="ARBA00022741"/>
    </source>
</evidence>
<name>A0A0L0D7B3_THETB</name>
<reference evidence="4 5" key="1">
    <citation type="submission" date="2010-05" db="EMBL/GenBank/DDBJ databases">
        <title>The Genome Sequence of Thecamonas trahens ATCC 50062.</title>
        <authorList>
            <consortium name="The Broad Institute Genome Sequencing Platform"/>
            <person name="Russ C."/>
            <person name="Cuomo C."/>
            <person name="Shea T."/>
            <person name="Young S.K."/>
            <person name="Zeng Q."/>
            <person name="Koehrsen M."/>
            <person name="Haas B."/>
            <person name="Borodovsky M."/>
            <person name="Guigo R."/>
            <person name="Alvarado L."/>
            <person name="Berlin A."/>
            <person name="Bochicchio J."/>
            <person name="Borenstein D."/>
            <person name="Chapman S."/>
            <person name="Chen Z."/>
            <person name="Freedman E."/>
            <person name="Gellesch M."/>
            <person name="Goldberg J."/>
            <person name="Griggs A."/>
            <person name="Gujja S."/>
            <person name="Heilman E."/>
            <person name="Heiman D."/>
            <person name="Hepburn T."/>
            <person name="Howarth C."/>
            <person name="Jen D."/>
            <person name="Larson L."/>
            <person name="Mehta T."/>
            <person name="Park D."/>
            <person name="Pearson M."/>
            <person name="Roberts A."/>
            <person name="Saif S."/>
            <person name="Shenoy N."/>
            <person name="Sisk P."/>
            <person name="Stolte C."/>
            <person name="Sykes S."/>
            <person name="Thomson T."/>
            <person name="Walk T."/>
            <person name="White J."/>
            <person name="Yandava C."/>
            <person name="Burger G."/>
            <person name="Gray M.W."/>
            <person name="Holland P.W.H."/>
            <person name="King N."/>
            <person name="Lang F.B.F."/>
            <person name="Roger A.J."/>
            <person name="Ruiz-Trillo I."/>
            <person name="Lander E."/>
            <person name="Nusbaum C."/>
        </authorList>
    </citation>
    <scope>NUCLEOTIDE SEQUENCE [LARGE SCALE GENOMIC DNA]</scope>
    <source>
        <strain evidence="4 5">ATCC 50062</strain>
    </source>
</reference>
<dbReference type="SMART" id="SM00174">
    <property type="entry name" value="RHO"/>
    <property type="match status" value="1"/>
</dbReference>
<dbReference type="PROSITE" id="PS51420">
    <property type="entry name" value="RHO"/>
    <property type="match status" value="1"/>
</dbReference>